<evidence type="ECO:0000259" key="1">
    <source>
        <dbReference type="Pfam" id="PF01796"/>
    </source>
</evidence>
<dbReference type="PANTHER" id="PTHR34075:SF5">
    <property type="entry name" value="BLR3430 PROTEIN"/>
    <property type="match status" value="1"/>
</dbReference>
<reference evidence="3 4" key="1">
    <citation type="submission" date="2020-08" db="EMBL/GenBank/DDBJ databases">
        <title>Complete Genome Sequence of Effusibacillus dendaii Strain skT53, Isolated from Farmland soil.</title>
        <authorList>
            <person name="Konishi T."/>
            <person name="Kawasaki H."/>
        </authorList>
    </citation>
    <scope>NUCLEOTIDE SEQUENCE [LARGE SCALE GENOMIC DNA]</scope>
    <source>
        <strain evidence="4">skT53</strain>
    </source>
</reference>
<keyword evidence="4" id="KW-1185">Reference proteome</keyword>
<evidence type="ECO:0000313" key="4">
    <source>
        <dbReference type="Proteomes" id="UP000593802"/>
    </source>
</evidence>
<protein>
    <recommendedName>
        <fullName evidence="5">DUF35 domain-containing protein</fullName>
    </recommendedName>
</protein>
<dbReference type="KEGG" id="eff:skT53_12290"/>
<dbReference type="RefSeq" id="WP_200760897.1">
    <property type="nucleotide sequence ID" value="NZ_AP023366.1"/>
</dbReference>
<dbReference type="EMBL" id="AP023366">
    <property type="protein sequence ID" value="BCJ86244.1"/>
    <property type="molecule type" value="Genomic_DNA"/>
</dbReference>
<accession>A0A7I8D805</accession>
<organism evidence="3 4">
    <name type="scientific">Effusibacillus dendaii</name>
    <dbReference type="NCBI Taxonomy" id="2743772"/>
    <lineage>
        <taxon>Bacteria</taxon>
        <taxon>Bacillati</taxon>
        <taxon>Bacillota</taxon>
        <taxon>Bacilli</taxon>
        <taxon>Bacillales</taxon>
        <taxon>Alicyclobacillaceae</taxon>
        <taxon>Effusibacillus</taxon>
    </lineage>
</organism>
<evidence type="ECO:0000259" key="2">
    <source>
        <dbReference type="Pfam" id="PF12172"/>
    </source>
</evidence>
<sequence>MDMTLLSCEGCKNVSVPPKYVCPHCYSEELVETKVSGTGKIYSFTTIYIAPEKFASQAPYHIILVDLDEGPRVTGRLVGGQPAIDQRVELHRMDDSVYWFE</sequence>
<evidence type="ECO:0008006" key="5">
    <source>
        <dbReference type="Google" id="ProtNLM"/>
    </source>
</evidence>
<feature type="domain" description="ChsH2 rubredoxin-like zinc ribbon" evidence="2">
    <location>
        <begin position="8"/>
        <end position="30"/>
    </location>
</feature>
<gene>
    <name evidence="3" type="ORF">skT53_12290</name>
</gene>
<dbReference type="Pfam" id="PF01796">
    <property type="entry name" value="OB_ChsH2_C"/>
    <property type="match status" value="1"/>
</dbReference>
<feature type="domain" description="ChsH2 C-terminal OB-fold" evidence="1">
    <location>
        <begin position="33"/>
        <end position="90"/>
    </location>
</feature>
<dbReference type="SUPFAM" id="SSF50249">
    <property type="entry name" value="Nucleic acid-binding proteins"/>
    <property type="match status" value="1"/>
</dbReference>
<proteinExistence type="predicted"/>
<dbReference type="Proteomes" id="UP000593802">
    <property type="component" value="Chromosome"/>
</dbReference>
<dbReference type="Pfam" id="PF12172">
    <property type="entry name" value="zf-ChsH2"/>
    <property type="match status" value="1"/>
</dbReference>
<dbReference type="InterPro" id="IPR012340">
    <property type="entry name" value="NA-bd_OB-fold"/>
</dbReference>
<dbReference type="AlphaFoldDB" id="A0A7I8D805"/>
<dbReference type="InterPro" id="IPR002878">
    <property type="entry name" value="ChsH2_C"/>
</dbReference>
<name>A0A7I8D805_9BACL</name>
<dbReference type="InterPro" id="IPR022002">
    <property type="entry name" value="ChsH2_Znr"/>
</dbReference>
<dbReference type="PANTHER" id="PTHR34075">
    <property type="entry name" value="BLR3430 PROTEIN"/>
    <property type="match status" value="1"/>
</dbReference>
<dbReference type="InterPro" id="IPR052513">
    <property type="entry name" value="Thioester_dehydratase-like"/>
</dbReference>
<evidence type="ECO:0000313" key="3">
    <source>
        <dbReference type="EMBL" id="BCJ86244.1"/>
    </source>
</evidence>